<keyword evidence="4 8" id="KW-1133">Transmembrane helix</keyword>
<reference evidence="10 11" key="1">
    <citation type="submission" date="2015-12" db="EMBL/GenBank/DDBJ databases">
        <title>The genome of Folsomia candida.</title>
        <authorList>
            <person name="Faddeeva A."/>
            <person name="Derks M.F."/>
            <person name="Anvar Y."/>
            <person name="Smit S."/>
            <person name="Van Straalen N."/>
            <person name="Roelofs D."/>
        </authorList>
    </citation>
    <scope>NUCLEOTIDE SEQUENCE [LARGE SCALE GENOMIC DNA]</scope>
    <source>
        <strain evidence="10 11">VU population</strain>
        <tissue evidence="10">Whole body</tissue>
    </source>
</reference>
<feature type="transmembrane region" description="Helical" evidence="8">
    <location>
        <begin position="376"/>
        <end position="393"/>
    </location>
</feature>
<dbReference type="GO" id="GO:0005886">
    <property type="term" value="C:plasma membrane"/>
    <property type="evidence" value="ECO:0007669"/>
    <property type="project" value="UniProtKB-SubCell"/>
</dbReference>
<feature type="transmembrane region" description="Helical" evidence="8">
    <location>
        <begin position="439"/>
        <end position="459"/>
    </location>
</feature>
<dbReference type="Gene3D" id="1.10.287.70">
    <property type="match status" value="1"/>
</dbReference>
<keyword evidence="7" id="KW-0325">Glycoprotein</keyword>
<evidence type="ECO:0000256" key="6">
    <source>
        <dbReference type="ARBA" id="ARBA00023170"/>
    </source>
</evidence>
<keyword evidence="3 8" id="KW-0812">Transmembrane</keyword>
<keyword evidence="5 8" id="KW-0472">Membrane</keyword>
<dbReference type="AlphaFoldDB" id="A0A226EWM2"/>
<evidence type="ECO:0000256" key="5">
    <source>
        <dbReference type="ARBA" id="ARBA00023136"/>
    </source>
</evidence>
<dbReference type="PANTHER" id="PTHR42643">
    <property type="entry name" value="IONOTROPIC RECEPTOR 20A-RELATED"/>
    <property type="match status" value="1"/>
</dbReference>
<comment type="subcellular location">
    <subcellularLocation>
        <location evidence="1">Cell membrane</location>
        <topology evidence="1">Multi-pass membrane protein</topology>
    </subcellularLocation>
</comment>
<keyword evidence="9" id="KW-0732">Signal</keyword>
<accession>A0A226EWM2</accession>
<keyword evidence="2" id="KW-1003">Cell membrane</keyword>
<feature type="chain" id="PRO_5012691667" evidence="9">
    <location>
        <begin position="27"/>
        <end position="668"/>
    </location>
</feature>
<sequence length="668" mass="75535">MMNSISGGVVLLVGLNLATVVNPSHQQNGEWTVESRQYIFKLLRSIHPCDMDLIFVAPEDLGPEGCPCYLRTFGIAFVSSRTFLNFNLSYLFDHHRRSRCVAVLPHHTDEGHQNFHQIVNDELSQAQQQSRNNAVLKLTLLFIYPILLAKKDTMDQRMRLETLFRDTTSFLINSDVYIIFASGGGGGNHVVKASVWETYSIKKFHFFRSLPLPRSFQAQVGQIHGDGDEVKFFHYYDDLGNKVVRRSDFMGITMVASAKEDNSGWAIVRRVNGKLLLVGGTSAVWYWDLATMFNFSLEIIYGDSIITLRNNSLAGKTLEQLNRGEADLTLMTALVVDFRAKSLTFLQPFYSTLIYVFFSQPSANSIRNIVTAPFNLWLWVTIISTWVVLILTVKLGQWFHASSTHGADGQKDADFAATIGLWAIAANCQKSWNAVPGSWALKLIFICGSLCGVMVFGAYSAAIVSTLAVHSIPVESFVDLINFKFAFTVHNRSEPFQLILKHLIQLWGLKQEVLRVETEAEISHLLEAQKPKAFLSYQDLFYQTAISLGYSEQFVCNVLSKVQVSDFRYKNAMFLKKGSEYTEILNHKVLVIRERGFNFRYIRHYEHGNLFACATDREKTKDLEPLSFYDAFTAFLVVFIGYVVSLVLLLLERLHVLSTLGASRDQGG</sequence>
<keyword evidence="6 10" id="KW-0675">Receptor</keyword>
<evidence type="ECO:0000256" key="2">
    <source>
        <dbReference type="ARBA" id="ARBA00022475"/>
    </source>
</evidence>
<organism evidence="10 11">
    <name type="scientific">Folsomia candida</name>
    <name type="common">Springtail</name>
    <dbReference type="NCBI Taxonomy" id="158441"/>
    <lineage>
        <taxon>Eukaryota</taxon>
        <taxon>Metazoa</taxon>
        <taxon>Ecdysozoa</taxon>
        <taxon>Arthropoda</taxon>
        <taxon>Hexapoda</taxon>
        <taxon>Collembola</taxon>
        <taxon>Entomobryomorpha</taxon>
        <taxon>Isotomoidea</taxon>
        <taxon>Isotomidae</taxon>
        <taxon>Proisotominae</taxon>
        <taxon>Folsomia</taxon>
    </lineage>
</organism>
<dbReference type="Proteomes" id="UP000198287">
    <property type="component" value="Unassembled WGS sequence"/>
</dbReference>
<feature type="transmembrane region" description="Helical" evidence="8">
    <location>
        <begin position="631"/>
        <end position="651"/>
    </location>
</feature>
<evidence type="ECO:0000256" key="9">
    <source>
        <dbReference type="SAM" id="SignalP"/>
    </source>
</evidence>
<evidence type="ECO:0000256" key="4">
    <source>
        <dbReference type="ARBA" id="ARBA00022989"/>
    </source>
</evidence>
<evidence type="ECO:0000256" key="7">
    <source>
        <dbReference type="ARBA" id="ARBA00023180"/>
    </source>
</evidence>
<comment type="caution">
    <text evidence="10">The sequence shown here is derived from an EMBL/GenBank/DDBJ whole genome shotgun (WGS) entry which is preliminary data.</text>
</comment>
<evidence type="ECO:0000256" key="1">
    <source>
        <dbReference type="ARBA" id="ARBA00004651"/>
    </source>
</evidence>
<dbReference type="PANTHER" id="PTHR42643:SF24">
    <property type="entry name" value="IONOTROPIC RECEPTOR 60A"/>
    <property type="match status" value="1"/>
</dbReference>
<protein>
    <submittedName>
        <fullName evidence="10">Glutamate receptor U1</fullName>
    </submittedName>
</protein>
<evidence type="ECO:0000256" key="8">
    <source>
        <dbReference type="SAM" id="Phobius"/>
    </source>
</evidence>
<evidence type="ECO:0000313" key="11">
    <source>
        <dbReference type="Proteomes" id="UP000198287"/>
    </source>
</evidence>
<dbReference type="InterPro" id="IPR052192">
    <property type="entry name" value="Insect_Ionotropic_Sensory_Rcpt"/>
</dbReference>
<dbReference type="OrthoDB" id="6363928at2759"/>
<dbReference type="EMBL" id="LNIX01000001">
    <property type="protein sequence ID" value="OXA61474.1"/>
    <property type="molecule type" value="Genomic_DNA"/>
</dbReference>
<evidence type="ECO:0000313" key="10">
    <source>
        <dbReference type="EMBL" id="OXA61474.1"/>
    </source>
</evidence>
<gene>
    <name evidence="10" type="ORF">Fcan01_03546</name>
</gene>
<evidence type="ECO:0000256" key="3">
    <source>
        <dbReference type="ARBA" id="ARBA00022692"/>
    </source>
</evidence>
<keyword evidence="11" id="KW-1185">Reference proteome</keyword>
<name>A0A226EWM2_FOLCA</name>
<proteinExistence type="predicted"/>
<dbReference type="SUPFAM" id="SSF53850">
    <property type="entry name" value="Periplasmic binding protein-like II"/>
    <property type="match status" value="1"/>
</dbReference>
<feature type="signal peptide" evidence="9">
    <location>
        <begin position="1"/>
        <end position="26"/>
    </location>
</feature>